<evidence type="ECO:0000313" key="2">
    <source>
        <dbReference type="Proteomes" id="UP000291404"/>
    </source>
</evidence>
<name>A0A4Q9KQB7_9MICR</name>
<keyword evidence="2" id="KW-1185">Reference proteome</keyword>
<dbReference type="EMBL" id="PITI01003316">
    <property type="protein sequence ID" value="TBT96857.1"/>
    <property type="molecule type" value="Genomic_DNA"/>
</dbReference>
<dbReference type="GO" id="GO:0005840">
    <property type="term" value="C:ribosome"/>
    <property type="evidence" value="ECO:0007669"/>
    <property type="project" value="UniProtKB-KW"/>
</dbReference>
<keyword evidence="1" id="KW-0687">Ribonucleoprotein</keyword>
<dbReference type="Proteomes" id="UP000291404">
    <property type="component" value="Unassembled WGS sequence"/>
</dbReference>
<reference evidence="1 2" key="1">
    <citation type="submission" date="2017-12" db="EMBL/GenBank/DDBJ databases">
        <authorList>
            <person name="Pombert J.-F."/>
            <person name="Haag K.L."/>
            <person name="Ebert D."/>
        </authorList>
    </citation>
    <scope>NUCLEOTIDE SEQUENCE [LARGE SCALE GENOMIC DNA]</scope>
    <source>
        <strain evidence="1">BE-OM-2</strain>
    </source>
</reference>
<feature type="non-terminal residue" evidence="1">
    <location>
        <position position="1"/>
    </location>
</feature>
<gene>
    <name evidence="1" type="ORF">CWI36_3316p0010</name>
</gene>
<accession>A0A4Q9KQB7</accession>
<dbReference type="AlphaFoldDB" id="A0A4Q9KQB7"/>
<dbReference type="Gene3D" id="3.10.290.70">
    <property type="match status" value="1"/>
</dbReference>
<sequence>LDPFFFESNEKGNLYAIVTSRPGQVGKADGYVLQGNELQFYVEKLKKKKSKAI</sequence>
<evidence type="ECO:0000313" key="1">
    <source>
        <dbReference type="EMBL" id="TBT96857.1"/>
    </source>
</evidence>
<dbReference type="VEuPathDB" id="MicrosporidiaDB:CWI36_3316p0010"/>
<protein>
    <submittedName>
        <fullName evidence="1">Ribosomal protein S8</fullName>
    </submittedName>
</protein>
<comment type="caution">
    <text evidence="1">The sequence shown here is derived from an EMBL/GenBank/DDBJ whole genome shotgun (WGS) entry which is preliminary data.</text>
</comment>
<dbReference type="VEuPathDB" id="MicrosporidiaDB:CWI39_0629p0020"/>
<dbReference type="STRING" id="148818.A0A4Q9KQB7"/>
<proteinExistence type="predicted"/>
<organism evidence="1 2">
    <name type="scientific">Hamiltosporidium magnivora</name>
    <dbReference type="NCBI Taxonomy" id="148818"/>
    <lineage>
        <taxon>Eukaryota</taxon>
        <taxon>Fungi</taxon>
        <taxon>Fungi incertae sedis</taxon>
        <taxon>Microsporidia</taxon>
        <taxon>Dubosqiidae</taxon>
        <taxon>Hamiltosporidium</taxon>
    </lineage>
</organism>
<keyword evidence="1" id="KW-0689">Ribosomal protein</keyword>